<comment type="caution">
    <text evidence="1">The sequence shown here is derived from an EMBL/GenBank/DDBJ whole genome shotgun (WGS) entry which is preliminary data.</text>
</comment>
<reference evidence="2" key="1">
    <citation type="journal article" date="2024" name="Proc. Natl. Acad. Sci. U.S.A.">
        <title>Extraordinary preservation of gene collinearity over three hundred million years revealed in homosporous lycophytes.</title>
        <authorList>
            <person name="Li C."/>
            <person name="Wickell D."/>
            <person name="Kuo L.Y."/>
            <person name="Chen X."/>
            <person name="Nie B."/>
            <person name="Liao X."/>
            <person name="Peng D."/>
            <person name="Ji J."/>
            <person name="Jenkins J."/>
            <person name="Williams M."/>
            <person name="Shu S."/>
            <person name="Plott C."/>
            <person name="Barry K."/>
            <person name="Rajasekar S."/>
            <person name="Grimwood J."/>
            <person name="Han X."/>
            <person name="Sun S."/>
            <person name="Hou Z."/>
            <person name="He W."/>
            <person name="Dai G."/>
            <person name="Sun C."/>
            <person name="Schmutz J."/>
            <person name="Leebens-Mack J.H."/>
            <person name="Li F.W."/>
            <person name="Wang L."/>
        </authorList>
    </citation>
    <scope>NUCLEOTIDE SEQUENCE [LARGE SCALE GENOMIC DNA]</scope>
    <source>
        <strain evidence="2">cv. PW_Plant_1</strain>
    </source>
</reference>
<gene>
    <name evidence="1" type="ORF">O6H91_03G121500</name>
</gene>
<evidence type="ECO:0000313" key="1">
    <source>
        <dbReference type="EMBL" id="KAJ7563690.1"/>
    </source>
</evidence>
<dbReference type="Proteomes" id="UP001162992">
    <property type="component" value="Chromosome 3"/>
</dbReference>
<accession>A0ACC2EBE4</accession>
<evidence type="ECO:0000313" key="2">
    <source>
        <dbReference type="Proteomes" id="UP001162992"/>
    </source>
</evidence>
<keyword evidence="2" id="KW-1185">Reference proteome</keyword>
<sequence length="516" mass="55891">MVESENENLLFEEHRITGKQQVLIVPSNAKSEWRGEVDGRHERKRSIIRYAVYPSLSSAMSGYCGGVMSGAVLFIKQEFKFNDLLEEVLMGSFVIVSFVGGIIAGFLADSIGRKKTIVVSAAIVLSGCIVIGLAPSYWFILTGRLLTGIGSGFPYVIVPLYISEISPPESRGMLVTFPEIFVNSGILLGYLSGFCLAPLPVSVSWRLMLAIGGLLAVLVACIAAFMPESPRWLVLQNRKQEAIIVLVNTSENDKKAHSRLATIISAATDANEESTSFQPVDASESDIEEAAKVKIQRNSVWRHLIWPNARVRNILFAALGLQFFQQTSGIAAILYYAPSIFEKAGLTSKTGVLGGTLAVGVSKTLCILVATYWIDRCGRKPLLLFSGLGMTVSMTMLATVFFYVSHQSEISSSLPGFLATAASCVFVAAFSMGFGPICGLISSEIFPLRLRAQGMSLAVALNRLMSGIMATSFLTLSTILTLQGSFLLFAAMSALSMLFVYLFIPETKGRSLEDII</sequence>
<organism evidence="1 2">
    <name type="scientific">Diphasiastrum complanatum</name>
    <name type="common">Issler's clubmoss</name>
    <name type="synonym">Lycopodium complanatum</name>
    <dbReference type="NCBI Taxonomy" id="34168"/>
    <lineage>
        <taxon>Eukaryota</taxon>
        <taxon>Viridiplantae</taxon>
        <taxon>Streptophyta</taxon>
        <taxon>Embryophyta</taxon>
        <taxon>Tracheophyta</taxon>
        <taxon>Lycopodiopsida</taxon>
        <taxon>Lycopodiales</taxon>
        <taxon>Lycopodiaceae</taxon>
        <taxon>Lycopodioideae</taxon>
        <taxon>Diphasiastrum</taxon>
    </lineage>
</organism>
<dbReference type="EMBL" id="CM055094">
    <property type="protein sequence ID" value="KAJ7563690.1"/>
    <property type="molecule type" value="Genomic_DNA"/>
</dbReference>
<name>A0ACC2EBE4_DIPCM</name>
<protein>
    <submittedName>
        <fullName evidence="1">Uncharacterized protein</fullName>
    </submittedName>
</protein>
<proteinExistence type="predicted"/>